<feature type="non-terminal residue" evidence="1">
    <location>
        <position position="51"/>
    </location>
</feature>
<sequence>EVCLLARVQMNTCSEWSVLELRKITRLVGLFNLLAWNKTGTHLLPLTLSVH</sequence>
<organism evidence="1 2">
    <name type="scientific">Araneus ventricosus</name>
    <name type="common">Orbweaver spider</name>
    <name type="synonym">Epeira ventricosa</name>
    <dbReference type="NCBI Taxonomy" id="182803"/>
    <lineage>
        <taxon>Eukaryota</taxon>
        <taxon>Metazoa</taxon>
        <taxon>Ecdysozoa</taxon>
        <taxon>Arthropoda</taxon>
        <taxon>Chelicerata</taxon>
        <taxon>Arachnida</taxon>
        <taxon>Araneae</taxon>
        <taxon>Araneomorphae</taxon>
        <taxon>Entelegynae</taxon>
        <taxon>Araneoidea</taxon>
        <taxon>Araneidae</taxon>
        <taxon>Araneus</taxon>
    </lineage>
</organism>
<gene>
    <name evidence="1" type="ORF">AVEN_155158-2_1</name>
</gene>
<dbReference type="Proteomes" id="UP000499080">
    <property type="component" value="Unassembled WGS sequence"/>
</dbReference>
<keyword evidence="2" id="KW-1185">Reference proteome</keyword>
<accession>A0A4Y2S8M2</accession>
<protein>
    <submittedName>
        <fullName evidence="1">Uncharacterized protein</fullName>
    </submittedName>
</protein>
<evidence type="ECO:0000313" key="1">
    <source>
        <dbReference type="EMBL" id="GBN84562.1"/>
    </source>
</evidence>
<dbReference type="AlphaFoldDB" id="A0A4Y2S8M2"/>
<feature type="non-terminal residue" evidence="1">
    <location>
        <position position="1"/>
    </location>
</feature>
<reference evidence="1 2" key="1">
    <citation type="journal article" date="2019" name="Sci. Rep.">
        <title>Orb-weaving spider Araneus ventricosus genome elucidates the spidroin gene catalogue.</title>
        <authorList>
            <person name="Kono N."/>
            <person name="Nakamura H."/>
            <person name="Ohtoshi R."/>
            <person name="Moran D.A.P."/>
            <person name="Shinohara A."/>
            <person name="Yoshida Y."/>
            <person name="Fujiwara M."/>
            <person name="Mori M."/>
            <person name="Tomita M."/>
            <person name="Arakawa K."/>
        </authorList>
    </citation>
    <scope>NUCLEOTIDE SEQUENCE [LARGE SCALE GENOMIC DNA]</scope>
</reference>
<evidence type="ECO:0000313" key="2">
    <source>
        <dbReference type="Proteomes" id="UP000499080"/>
    </source>
</evidence>
<comment type="caution">
    <text evidence="1">The sequence shown here is derived from an EMBL/GenBank/DDBJ whole genome shotgun (WGS) entry which is preliminary data.</text>
</comment>
<name>A0A4Y2S8M2_ARAVE</name>
<proteinExistence type="predicted"/>
<dbReference type="EMBL" id="BGPR01020402">
    <property type="protein sequence ID" value="GBN84562.1"/>
    <property type="molecule type" value="Genomic_DNA"/>
</dbReference>